<gene>
    <name evidence="2" type="ORF">FZC35_00830</name>
</gene>
<accession>A0A5C0UDZ6</accession>
<name>A0A5C0UDZ6_9PROT</name>
<evidence type="ECO:0000313" key="3">
    <source>
        <dbReference type="Proteomes" id="UP000325155"/>
    </source>
</evidence>
<keyword evidence="1" id="KW-0175">Coiled coil</keyword>
<dbReference type="AlphaFoldDB" id="A0A5C0UDZ6"/>
<dbReference type="EMBL" id="CP043315">
    <property type="protein sequence ID" value="QEK37927.1"/>
    <property type="molecule type" value="Genomic_DNA"/>
</dbReference>
<feature type="coiled-coil region" evidence="1">
    <location>
        <begin position="37"/>
        <end position="82"/>
    </location>
</feature>
<reference evidence="2 3" key="1">
    <citation type="submission" date="2019-08" db="EMBL/GenBank/DDBJ databases">
        <title>Highly reduced genomes of protist endosymbionts show evolutionary convergence.</title>
        <authorList>
            <person name="George E."/>
            <person name="Husnik F."/>
            <person name="Tashyreva D."/>
            <person name="Prokopchuk G."/>
            <person name="Horak A."/>
            <person name="Kwong W.K."/>
            <person name="Lukes J."/>
            <person name="Keeling P.J."/>
        </authorList>
    </citation>
    <scope>NUCLEOTIDE SEQUENCE [LARGE SCALE GENOMIC DNA]</scope>
    <source>
        <strain evidence="2">1605</strain>
    </source>
</reference>
<evidence type="ECO:0000256" key="1">
    <source>
        <dbReference type="SAM" id="Coils"/>
    </source>
</evidence>
<dbReference type="Proteomes" id="UP000325155">
    <property type="component" value="Chromosome"/>
</dbReference>
<organism evidence="2 3">
    <name type="scientific">Candidatus Cytomitobacter indipagum</name>
    <dbReference type="NCBI Taxonomy" id="2601575"/>
    <lineage>
        <taxon>Bacteria</taxon>
        <taxon>Pseudomonadati</taxon>
        <taxon>Pseudomonadota</taxon>
        <taxon>Alphaproteobacteria</taxon>
        <taxon>Holosporales</taxon>
        <taxon>Holosporaceae</taxon>
        <taxon>Candidatus Cytomitobacter</taxon>
    </lineage>
</organism>
<proteinExistence type="predicted"/>
<evidence type="ECO:0000313" key="2">
    <source>
        <dbReference type="EMBL" id="QEK37927.1"/>
    </source>
</evidence>
<dbReference type="KEGG" id="cip:FZC35_00830"/>
<sequence>MKNIKVILLASLLFKIEKSLAMNSEKLIDHTSTLSWNQINAAKIENLERKADEVQKEFEKQKEELKVKIAELQNAKQNLYNAKHDEIYQVNDDGRTLRGTLRGIRFEQLYEGNKFERERIINGLVEMNEGGNFRIFMDTCISSNDIFIDNGRLVSIKKSIYSIKYNTEEERRESLEIIEKIHKNKMKKIVFRPAEKDLDQYTDMRNYKDDYLESLMTSLSAYKA</sequence>
<protein>
    <submittedName>
        <fullName evidence="2">Uncharacterized protein</fullName>
    </submittedName>
</protein>
<dbReference type="RefSeq" id="WP_148980774.1">
    <property type="nucleotide sequence ID" value="NZ_CP043315.1"/>
</dbReference>
<keyword evidence="3" id="KW-1185">Reference proteome</keyword>